<dbReference type="EMBL" id="JAAHCF010001319">
    <property type="protein sequence ID" value="KAK8140969.1"/>
    <property type="molecule type" value="Genomic_DNA"/>
</dbReference>
<evidence type="ECO:0000313" key="2">
    <source>
        <dbReference type="EMBL" id="KAK8140969.1"/>
    </source>
</evidence>
<feature type="compositionally biased region" description="Polar residues" evidence="1">
    <location>
        <begin position="140"/>
        <end position="154"/>
    </location>
</feature>
<dbReference type="AlphaFoldDB" id="A0AAW0RFL8"/>
<feature type="compositionally biased region" description="Gly residues" evidence="1">
    <location>
        <begin position="287"/>
        <end position="297"/>
    </location>
</feature>
<organism evidence="2 3">
    <name type="scientific">Beauveria asiatica</name>
    <dbReference type="NCBI Taxonomy" id="1069075"/>
    <lineage>
        <taxon>Eukaryota</taxon>
        <taxon>Fungi</taxon>
        <taxon>Dikarya</taxon>
        <taxon>Ascomycota</taxon>
        <taxon>Pezizomycotina</taxon>
        <taxon>Sordariomycetes</taxon>
        <taxon>Hypocreomycetidae</taxon>
        <taxon>Hypocreales</taxon>
        <taxon>Cordycipitaceae</taxon>
        <taxon>Beauveria</taxon>
    </lineage>
</organism>
<reference evidence="2 3" key="1">
    <citation type="submission" date="2020-02" db="EMBL/GenBank/DDBJ databases">
        <title>Comparative genomics of the hypocrealean fungal genus Beauvera.</title>
        <authorList>
            <person name="Showalter D.N."/>
            <person name="Bushley K.E."/>
            <person name="Rehner S.A."/>
        </authorList>
    </citation>
    <scope>NUCLEOTIDE SEQUENCE [LARGE SCALE GENOMIC DNA]</scope>
    <source>
        <strain evidence="2 3">ARSEF4384</strain>
    </source>
</reference>
<gene>
    <name evidence="2" type="ORF">G3M48_001192</name>
</gene>
<comment type="caution">
    <text evidence="2">The sequence shown here is derived from an EMBL/GenBank/DDBJ whole genome shotgun (WGS) entry which is preliminary data.</text>
</comment>
<sequence>MTRASLFGHLAQAEPVMTSGSGLVINSTKSPIVVCLFNLVPPHYTPLFVPRHTLQDNQLKRRDTATTSAYLSRKTFKTIAQPKSHQPVVPFSRLLSAENNFEPRSNTCALFVSHRHPPPPTAHPRIHLHTVERQPRRRGSTNPAFAVTRNSNKEASPAHPTAESSTQQQKQQQQQQHHHHHHHQAATAPSSSPSIIPRAIDDSIIITNNNNNKMAPKSTSAEAAATATATTTYYMVPNLRAIDPSAREVDLGAHAWVRPIVIEDDDLMFGGKSLSTLYEEERRRQSTGGGGGGGGGSSDEENHEEERRGRERVRRQYSPPKSHRK</sequence>
<feature type="compositionally biased region" description="Low complexity" evidence="1">
    <location>
        <begin position="185"/>
        <end position="196"/>
    </location>
</feature>
<protein>
    <submittedName>
        <fullName evidence="2">Uncharacterized protein</fullName>
    </submittedName>
</protein>
<feature type="compositionally biased region" description="Basic residues" evidence="1">
    <location>
        <begin position="310"/>
        <end position="325"/>
    </location>
</feature>
<keyword evidence="3" id="KW-1185">Reference proteome</keyword>
<evidence type="ECO:0000256" key="1">
    <source>
        <dbReference type="SAM" id="MobiDB-lite"/>
    </source>
</evidence>
<proteinExistence type="predicted"/>
<feature type="region of interest" description="Disordered" evidence="1">
    <location>
        <begin position="279"/>
        <end position="325"/>
    </location>
</feature>
<name>A0AAW0RFL8_9HYPO</name>
<evidence type="ECO:0000313" key="3">
    <source>
        <dbReference type="Proteomes" id="UP001397290"/>
    </source>
</evidence>
<dbReference type="Proteomes" id="UP001397290">
    <property type="component" value="Unassembled WGS sequence"/>
</dbReference>
<accession>A0AAW0RFL8</accession>
<feature type="region of interest" description="Disordered" evidence="1">
    <location>
        <begin position="114"/>
        <end position="196"/>
    </location>
</feature>